<gene>
    <name evidence="12" type="primary">LOC111085877</name>
</gene>
<evidence type="ECO:0000256" key="4">
    <source>
        <dbReference type="ARBA" id="ARBA00022729"/>
    </source>
</evidence>
<keyword evidence="3" id="KW-0472">Membrane</keyword>
<feature type="domain" description="GPR158/179 extracellular" evidence="10">
    <location>
        <begin position="226"/>
        <end position="312"/>
    </location>
</feature>
<dbReference type="Proteomes" id="UP000694941">
    <property type="component" value="Unplaced"/>
</dbReference>
<protein>
    <submittedName>
        <fullName evidence="12">Probable G-protein coupled receptor CG31760</fullName>
    </submittedName>
</protein>
<keyword evidence="3" id="KW-1003">Cell membrane</keyword>
<dbReference type="GeneID" id="111085877"/>
<dbReference type="InterPro" id="IPR054714">
    <property type="entry name" value="GPR158_179_extracellular"/>
</dbReference>
<name>A0ABM1SEZ6_LIMPO</name>
<evidence type="ECO:0000256" key="3">
    <source>
        <dbReference type="ARBA" id="ARBA00022475"/>
    </source>
</evidence>
<evidence type="ECO:0000256" key="9">
    <source>
        <dbReference type="SAM" id="MobiDB-lite"/>
    </source>
</evidence>
<evidence type="ECO:0000256" key="1">
    <source>
        <dbReference type="ARBA" id="ARBA00004651"/>
    </source>
</evidence>
<reference evidence="12" key="1">
    <citation type="submission" date="2025-08" db="UniProtKB">
        <authorList>
            <consortium name="RefSeq"/>
        </authorList>
    </citation>
    <scope>IDENTIFICATION</scope>
    <source>
        <tissue evidence="12">Muscle</tissue>
    </source>
</reference>
<dbReference type="InterPro" id="IPR043458">
    <property type="entry name" value="GPR158/179"/>
</dbReference>
<evidence type="ECO:0000256" key="7">
    <source>
        <dbReference type="ARBA" id="ARBA00023180"/>
    </source>
</evidence>
<evidence type="ECO:0000256" key="8">
    <source>
        <dbReference type="ARBA" id="ARBA00023224"/>
    </source>
</evidence>
<evidence type="ECO:0000313" key="11">
    <source>
        <dbReference type="Proteomes" id="UP000694941"/>
    </source>
</evidence>
<feature type="non-terminal residue" evidence="12">
    <location>
        <position position="319"/>
    </location>
</feature>
<keyword evidence="6 12" id="KW-0675">Receptor</keyword>
<dbReference type="Pfam" id="PF22572">
    <property type="entry name" value="GPR158_179_EC"/>
    <property type="match status" value="1"/>
</dbReference>
<dbReference type="Gene3D" id="3.30.450.20">
    <property type="entry name" value="PAS domain"/>
    <property type="match status" value="1"/>
</dbReference>
<evidence type="ECO:0000256" key="2">
    <source>
        <dbReference type="ARBA" id="ARBA00007242"/>
    </source>
</evidence>
<dbReference type="PANTHER" id="PTHR32546">
    <property type="entry name" value="G-PROTEIN COUPLED RECEPTOR 158-RELATED"/>
    <property type="match status" value="1"/>
</dbReference>
<keyword evidence="5" id="KW-0297">G-protein coupled receptor</keyword>
<accession>A0ABM1SEZ6</accession>
<organism evidence="11 12">
    <name type="scientific">Limulus polyphemus</name>
    <name type="common">Atlantic horseshoe crab</name>
    <dbReference type="NCBI Taxonomy" id="6850"/>
    <lineage>
        <taxon>Eukaryota</taxon>
        <taxon>Metazoa</taxon>
        <taxon>Ecdysozoa</taxon>
        <taxon>Arthropoda</taxon>
        <taxon>Chelicerata</taxon>
        <taxon>Merostomata</taxon>
        <taxon>Xiphosura</taxon>
        <taxon>Limulidae</taxon>
        <taxon>Limulus</taxon>
    </lineage>
</organism>
<keyword evidence="7" id="KW-0325">Glycoprotein</keyword>
<comment type="subcellular location">
    <subcellularLocation>
        <location evidence="1">Cell membrane</location>
        <topology evidence="1">Multi-pass membrane protein</topology>
    </subcellularLocation>
</comment>
<keyword evidence="8" id="KW-0807">Transducer</keyword>
<keyword evidence="11" id="KW-1185">Reference proteome</keyword>
<sequence length="319" mass="36525">MKQEFCTRLFSVPLLVVTIAVLWTAVAPLVAEGCLQCKHKPIRKKIDKYSDDRKIPKGAVNKLDSVLHMIDEVTSPNFCETDKVYRSFPLEMPTILFDIVRQKVDLVAKILEGYYPEKNEGVLKTFVKEILRSGDVVFATRIVWTGNGTIWKPLYYIQIKRASSSSNSDVGTEVEERHNYSLEENRPWLDDESTTRPWLDDEPTTVQSVSETEDKVSEQSDHILGQWTEPYYTCNGRKWILSYTNLLYTTSKGGRSKKVSERLIGALSVDIDVTNMDINQCDSPWKPNNSSITYWQMNAFLGTHKCHNKTSEVSFSFLT</sequence>
<proteinExistence type="inferred from homology"/>
<evidence type="ECO:0000256" key="6">
    <source>
        <dbReference type="ARBA" id="ARBA00023170"/>
    </source>
</evidence>
<dbReference type="RefSeq" id="XP_022242201.1">
    <property type="nucleotide sequence ID" value="XM_022386493.1"/>
</dbReference>
<dbReference type="PANTHER" id="PTHR32546:SF26">
    <property type="entry name" value="SMOG, ISOFORM D"/>
    <property type="match status" value="1"/>
</dbReference>
<evidence type="ECO:0000259" key="10">
    <source>
        <dbReference type="Pfam" id="PF22572"/>
    </source>
</evidence>
<evidence type="ECO:0000313" key="12">
    <source>
        <dbReference type="RefSeq" id="XP_022242201.1"/>
    </source>
</evidence>
<feature type="region of interest" description="Disordered" evidence="9">
    <location>
        <begin position="191"/>
        <end position="215"/>
    </location>
</feature>
<keyword evidence="4" id="KW-0732">Signal</keyword>
<comment type="similarity">
    <text evidence="2">Belongs to the G-protein coupled receptor 3 family.</text>
</comment>
<evidence type="ECO:0000256" key="5">
    <source>
        <dbReference type="ARBA" id="ARBA00023040"/>
    </source>
</evidence>